<feature type="region of interest" description="Disordered" evidence="1">
    <location>
        <begin position="96"/>
        <end position="137"/>
    </location>
</feature>
<feature type="compositionally biased region" description="Basic and acidic residues" evidence="1">
    <location>
        <begin position="96"/>
        <end position="114"/>
    </location>
</feature>
<evidence type="ECO:0000313" key="2">
    <source>
        <dbReference type="EMBL" id="XAH74602.1"/>
    </source>
</evidence>
<dbReference type="EMBL" id="CP146256">
    <property type="protein sequence ID" value="XAH74602.1"/>
    <property type="molecule type" value="Genomic_DNA"/>
</dbReference>
<dbReference type="RefSeq" id="WP_342758191.1">
    <property type="nucleotide sequence ID" value="NZ_CP146256.1"/>
</dbReference>
<organism evidence="2 3">
    <name type="scientific">Kineothrix sedimenti</name>
    <dbReference type="NCBI Taxonomy" id="3123317"/>
    <lineage>
        <taxon>Bacteria</taxon>
        <taxon>Bacillati</taxon>
        <taxon>Bacillota</taxon>
        <taxon>Clostridia</taxon>
        <taxon>Lachnospirales</taxon>
        <taxon>Lachnospiraceae</taxon>
        <taxon>Kineothrix</taxon>
    </lineage>
</organism>
<dbReference type="Proteomes" id="UP001451571">
    <property type="component" value="Chromosome"/>
</dbReference>
<evidence type="ECO:0000256" key="1">
    <source>
        <dbReference type="SAM" id="MobiDB-lite"/>
    </source>
</evidence>
<accession>A0ABZ3EY68</accession>
<reference evidence="2 3" key="1">
    <citation type="submission" date="2024-02" db="EMBL/GenBank/DDBJ databases">
        <title>Bacterial strain from lacustrine sediment.</title>
        <authorList>
            <person name="Petit C."/>
            <person name="Fadhlaoui K."/>
        </authorList>
    </citation>
    <scope>NUCLEOTIDE SEQUENCE [LARGE SCALE GENOMIC DNA]</scope>
    <source>
        <strain evidence="2 3">IPX-CK</strain>
    </source>
</reference>
<keyword evidence="3" id="KW-1185">Reference proteome</keyword>
<feature type="compositionally biased region" description="Low complexity" evidence="1">
    <location>
        <begin position="122"/>
        <end position="137"/>
    </location>
</feature>
<evidence type="ECO:0000313" key="3">
    <source>
        <dbReference type="Proteomes" id="UP001451571"/>
    </source>
</evidence>
<protein>
    <submittedName>
        <fullName evidence="2">Uncharacterized protein</fullName>
    </submittedName>
</protein>
<gene>
    <name evidence="2" type="ORF">V6984_02230</name>
</gene>
<proteinExistence type="predicted"/>
<sequence>MKKIWETGVILFAAMGFWGMIYPDLCFTQDVCRVVYVDTYGNVQDAVKAEDAGSIGNAEDTEDLSEQDMFTQLSNAKPGQIRVKSAFIDYFFGSRGEEAKDDSGQDADTPKNLKETASITESKGNGNDSNKGNKGSQ</sequence>
<name>A0ABZ3EY68_9FIRM</name>